<name>A0A0K2GHF6_NITMO</name>
<dbReference type="EMBL" id="CP011801">
    <property type="protein sequence ID" value="ALA60393.1"/>
    <property type="molecule type" value="Genomic_DNA"/>
</dbReference>
<proteinExistence type="predicted"/>
<dbReference type="KEGG" id="nmv:NITMOv2_4009"/>
<dbReference type="PATRIC" id="fig|42253.5.peg.3955"/>
<reference evidence="1 2" key="1">
    <citation type="journal article" date="2015" name="Proc. Natl. Acad. Sci. U.S.A.">
        <title>Expanded metabolic versatility of ubiquitous nitrite-oxidizing bacteria from the genus Nitrospira.</title>
        <authorList>
            <person name="Koch H."/>
            <person name="Lucker S."/>
            <person name="Albertsen M."/>
            <person name="Kitzinger K."/>
            <person name="Herbold C."/>
            <person name="Spieck E."/>
            <person name="Nielsen P.H."/>
            <person name="Wagner M."/>
            <person name="Daims H."/>
        </authorList>
    </citation>
    <scope>NUCLEOTIDE SEQUENCE [LARGE SCALE GENOMIC DNA]</scope>
    <source>
        <strain evidence="1 2">NSP M-1</strain>
    </source>
</reference>
<evidence type="ECO:0000313" key="1">
    <source>
        <dbReference type="EMBL" id="ALA60393.1"/>
    </source>
</evidence>
<dbReference type="STRING" id="42253.NITMOv2_4009"/>
<accession>A0A0K2GHF6</accession>
<dbReference type="Proteomes" id="UP000069205">
    <property type="component" value="Chromosome"/>
</dbReference>
<evidence type="ECO:0008006" key="3">
    <source>
        <dbReference type="Google" id="ProtNLM"/>
    </source>
</evidence>
<dbReference type="OrthoDB" id="9805830at2"/>
<dbReference type="Pfam" id="PF09957">
    <property type="entry name" value="VapB_antitoxin"/>
    <property type="match status" value="1"/>
</dbReference>
<evidence type="ECO:0000313" key="2">
    <source>
        <dbReference type="Proteomes" id="UP000069205"/>
    </source>
</evidence>
<dbReference type="InterPro" id="IPR019239">
    <property type="entry name" value="VapB_antitoxin"/>
</dbReference>
<dbReference type="RefSeq" id="WP_053381261.1">
    <property type="nucleotide sequence ID" value="NZ_CP011801.1"/>
</dbReference>
<sequence length="70" mass="8304">MATNLAIDDALLERARRAGKLRTKKETVTQALTEFIQRRQQRKILKALGTIEFREGWNYKKDRRDRESGR</sequence>
<organism evidence="1 2">
    <name type="scientific">Nitrospira moscoviensis</name>
    <dbReference type="NCBI Taxonomy" id="42253"/>
    <lineage>
        <taxon>Bacteria</taxon>
        <taxon>Pseudomonadati</taxon>
        <taxon>Nitrospirota</taxon>
        <taxon>Nitrospiria</taxon>
        <taxon>Nitrospirales</taxon>
        <taxon>Nitrospiraceae</taxon>
        <taxon>Nitrospira</taxon>
    </lineage>
</organism>
<dbReference type="AlphaFoldDB" id="A0A0K2GHF6"/>
<keyword evidence="2" id="KW-1185">Reference proteome</keyword>
<gene>
    <name evidence="1" type="ORF">NITMOv2_4009</name>
</gene>
<protein>
    <recommendedName>
        <fullName evidence="3">Type II toxin-antitoxin system VapB family antitoxin</fullName>
    </recommendedName>
</protein>